<evidence type="ECO:0000256" key="8">
    <source>
        <dbReference type="ARBA" id="ARBA00023014"/>
    </source>
</evidence>
<keyword evidence="9" id="KW-0170">Cobalt</keyword>
<dbReference type="Pfam" id="PF08331">
    <property type="entry name" value="QueG_DUF1730"/>
    <property type="match status" value="1"/>
</dbReference>
<dbReference type="OrthoDB" id="9784571at2"/>
<evidence type="ECO:0000313" key="11">
    <source>
        <dbReference type="EMBL" id="KOF03848.1"/>
    </source>
</evidence>
<comment type="subunit">
    <text evidence="9">Monomer.</text>
</comment>
<evidence type="ECO:0000256" key="7">
    <source>
        <dbReference type="ARBA" id="ARBA00023004"/>
    </source>
</evidence>
<dbReference type="HAMAP" id="MF_00916">
    <property type="entry name" value="QueG"/>
    <property type="match status" value="1"/>
</dbReference>
<feature type="binding site" evidence="9">
    <location>
        <position position="188"/>
    </location>
    <ligand>
        <name>[4Fe-4S] cluster</name>
        <dbReference type="ChEBI" id="CHEBI:49883"/>
        <label>1</label>
    </ligand>
</feature>
<dbReference type="GO" id="GO:0005737">
    <property type="term" value="C:cytoplasm"/>
    <property type="evidence" value="ECO:0007669"/>
    <property type="project" value="UniProtKB-SubCell"/>
</dbReference>
<protein>
    <recommendedName>
        <fullName evidence="9">Epoxyqueuosine reductase</fullName>
        <ecNumber evidence="9">1.17.99.6</ecNumber>
    </recommendedName>
    <alternativeName>
        <fullName evidence="9">Queuosine biosynthesis protein QueG</fullName>
    </alternativeName>
</protein>
<dbReference type="GO" id="GO:0008616">
    <property type="term" value="P:tRNA queuosine(34) biosynthetic process"/>
    <property type="evidence" value="ECO:0007669"/>
    <property type="project" value="UniProtKB-UniRule"/>
</dbReference>
<feature type="binding site" evidence="9">
    <location>
        <position position="155"/>
    </location>
    <ligand>
        <name>cob(II)alamin</name>
        <dbReference type="ChEBI" id="CHEBI:16304"/>
    </ligand>
</feature>
<dbReference type="PROSITE" id="PS51379">
    <property type="entry name" value="4FE4S_FER_2"/>
    <property type="match status" value="1"/>
</dbReference>
<keyword evidence="7 9" id="KW-0408">Iron</keyword>
<feature type="binding site" evidence="9">
    <location>
        <position position="191"/>
    </location>
    <ligand>
        <name>[4Fe-4S] cluster</name>
        <dbReference type="ChEBI" id="CHEBI:49883"/>
        <label>1</label>
    </ligand>
</feature>
<dbReference type="InterPro" id="IPR013542">
    <property type="entry name" value="QueG_DUF1730"/>
</dbReference>
<keyword evidence="1 9" id="KW-0004">4Fe-4S</keyword>
<evidence type="ECO:0000256" key="3">
    <source>
        <dbReference type="ARBA" id="ARBA00022694"/>
    </source>
</evidence>
<dbReference type="GO" id="GO:0052693">
    <property type="term" value="F:epoxyqueuosine reductase activity"/>
    <property type="evidence" value="ECO:0007669"/>
    <property type="project" value="UniProtKB-UniRule"/>
</dbReference>
<dbReference type="Proteomes" id="UP000036908">
    <property type="component" value="Unassembled WGS sequence"/>
</dbReference>
<dbReference type="GO" id="GO:0046872">
    <property type="term" value="F:metal ion binding"/>
    <property type="evidence" value="ECO:0007669"/>
    <property type="project" value="UniProtKB-KW"/>
</dbReference>
<dbReference type="SUPFAM" id="SSF46548">
    <property type="entry name" value="alpha-helical ferredoxin"/>
    <property type="match status" value="1"/>
</dbReference>
<feature type="binding site" evidence="9">
    <location>
        <position position="134"/>
    </location>
    <ligand>
        <name>cob(II)alamin</name>
        <dbReference type="ChEBI" id="CHEBI:16304"/>
    </ligand>
</feature>
<comment type="similarity">
    <text evidence="9">Belongs to the QueG family.</text>
</comment>
<feature type="binding site" evidence="9">
    <location>
        <position position="247"/>
    </location>
    <ligand>
        <name>[4Fe-4S] cluster</name>
        <dbReference type="ChEBI" id="CHEBI:49883"/>
        <label>1</label>
    </ligand>
</feature>
<keyword evidence="4 9" id="KW-0479">Metal-binding</keyword>
<dbReference type="Gene3D" id="3.30.70.20">
    <property type="match status" value="1"/>
</dbReference>
<evidence type="ECO:0000313" key="12">
    <source>
        <dbReference type="Proteomes" id="UP000036908"/>
    </source>
</evidence>
<evidence type="ECO:0000256" key="4">
    <source>
        <dbReference type="ARBA" id="ARBA00022723"/>
    </source>
</evidence>
<accession>A0A0L8AMZ7</accession>
<dbReference type="AlphaFoldDB" id="A0A0L8AMZ7"/>
<feature type="binding site" evidence="9">
    <location>
        <position position="243"/>
    </location>
    <ligand>
        <name>[4Fe-4S] cluster</name>
        <dbReference type="ChEBI" id="CHEBI:49883"/>
        <label>2</label>
    </ligand>
</feature>
<proteinExistence type="inferred from homology"/>
<dbReference type="InterPro" id="IPR004453">
    <property type="entry name" value="QueG"/>
</dbReference>
<evidence type="ECO:0000256" key="6">
    <source>
        <dbReference type="ARBA" id="ARBA00023002"/>
    </source>
</evidence>
<evidence type="ECO:0000259" key="10">
    <source>
        <dbReference type="PROSITE" id="PS51379"/>
    </source>
</evidence>
<dbReference type="UniPathway" id="UPA00392"/>
<feature type="binding site" evidence="9">
    <location>
        <position position="213"/>
    </location>
    <ligand>
        <name>[4Fe-4S] cluster</name>
        <dbReference type="ChEBI" id="CHEBI:49883"/>
        <label>2</label>
    </ligand>
</feature>
<dbReference type="RefSeq" id="WP_053222534.1">
    <property type="nucleotide sequence ID" value="NZ_JSVA01000005.1"/>
</dbReference>
<evidence type="ECO:0000256" key="9">
    <source>
        <dbReference type="HAMAP-Rule" id="MF_00916"/>
    </source>
</evidence>
<keyword evidence="5 9" id="KW-0671">Queuosine biosynthesis</keyword>
<keyword evidence="6 9" id="KW-0560">Oxidoreductase</keyword>
<feature type="active site" description="Proton donor" evidence="9">
    <location>
        <position position="134"/>
    </location>
</feature>
<keyword evidence="3 9" id="KW-0819">tRNA processing</keyword>
<dbReference type="FunFam" id="3.30.70.20:FF:000037">
    <property type="entry name" value="Epoxyqueuosine reductase"/>
    <property type="match status" value="1"/>
</dbReference>
<sequence>MQNINTNTTIVKQTAQKLGFDFCGISKAEFLADEAPRLEAWLKKGNHGEMCYMENHFDKRLDPSKLVPGAKSVVSLLYNYYPEKDLAEQHPDHLKLAKYAYGDDYHFVIKDRLKTFMSTLKEEIGEVEGRVFVDSAPVMERQWAAKSGLGWLGKNTLLINKGQGSYFFLAELIIDLELEPDGPIKDYCGTCTRCIDACPTDAITPYEVDANKCISYLTIELKDQIPDSFQGKMDNWVFGCDICQEVCPWNRFSKPHSEPAFHPKNELLELFNNNWQDLTEEVFRSVFKGSAVKRTKLEGLKRNIKMAKK</sequence>
<feature type="binding site" evidence="9">
    <location>
        <position position="240"/>
    </location>
    <ligand>
        <name>[4Fe-4S] cluster</name>
        <dbReference type="ChEBI" id="CHEBI:49883"/>
        <label>2</label>
    </ligand>
</feature>
<comment type="cofactor">
    <cofactor evidence="9">
        <name>[4Fe-4S] cluster</name>
        <dbReference type="ChEBI" id="CHEBI:49883"/>
    </cofactor>
    <text evidence="9">Binds 2 [4Fe-4S] clusters per monomer.</text>
</comment>
<dbReference type="GO" id="GO:0051539">
    <property type="term" value="F:4 iron, 4 sulfur cluster binding"/>
    <property type="evidence" value="ECO:0007669"/>
    <property type="project" value="UniProtKB-KW"/>
</dbReference>
<dbReference type="NCBIfam" id="TIGR00276">
    <property type="entry name" value="tRNA epoxyqueuosine(34) reductase QueG"/>
    <property type="match status" value="1"/>
</dbReference>
<evidence type="ECO:0000256" key="2">
    <source>
        <dbReference type="ARBA" id="ARBA00022490"/>
    </source>
</evidence>
<feature type="binding site" evidence="9">
    <location>
        <position position="169"/>
    </location>
    <ligand>
        <name>cob(II)alamin</name>
        <dbReference type="ChEBI" id="CHEBI:16304"/>
    </ligand>
</feature>
<dbReference type="EMBL" id="JSVA01000005">
    <property type="protein sequence ID" value="KOF03848.1"/>
    <property type="molecule type" value="Genomic_DNA"/>
</dbReference>
<keyword evidence="8 9" id="KW-0411">Iron-sulfur</keyword>
<feature type="binding site" evidence="9">
    <location>
        <position position="194"/>
    </location>
    <ligand>
        <name>[4Fe-4S] cluster</name>
        <dbReference type="ChEBI" id="CHEBI:49883"/>
        <label>1</label>
    </ligand>
</feature>
<dbReference type="Pfam" id="PF13484">
    <property type="entry name" value="Fer4_16"/>
    <property type="match status" value="1"/>
</dbReference>
<feature type="binding site" evidence="9">
    <location>
        <begin position="240"/>
        <end position="241"/>
    </location>
    <ligand>
        <name>cob(II)alamin</name>
        <dbReference type="ChEBI" id="CHEBI:16304"/>
    </ligand>
</feature>
<keyword evidence="12" id="KW-1185">Reference proteome</keyword>
<dbReference type="PANTHER" id="PTHR30002:SF4">
    <property type="entry name" value="EPOXYQUEUOSINE REDUCTASE"/>
    <property type="match status" value="1"/>
</dbReference>
<dbReference type="PATRIC" id="fig|1566026.4.peg.2752"/>
<feature type="binding site" evidence="9">
    <location>
        <position position="222"/>
    </location>
    <ligand>
        <name>tRNA</name>
        <dbReference type="ChEBI" id="CHEBI:17843"/>
    </ligand>
</feature>
<feature type="binding site" evidence="9">
    <location>
        <position position="158"/>
    </location>
    <ligand>
        <name>cob(II)alamin</name>
        <dbReference type="ChEBI" id="CHEBI:16304"/>
    </ligand>
</feature>
<name>A0A0L8AMZ7_9BACT</name>
<feature type="binding site" evidence="9">
    <location>
        <position position="198"/>
    </location>
    <ligand>
        <name>[4Fe-4S] cluster</name>
        <dbReference type="ChEBI" id="CHEBI:49883"/>
        <label>2</label>
    </ligand>
</feature>
<gene>
    <name evidence="9" type="primary">queG</name>
    <name evidence="11" type="ORF">OB69_04650</name>
</gene>
<evidence type="ECO:0000256" key="1">
    <source>
        <dbReference type="ARBA" id="ARBA00022485"/>
    </source>
</evidence>
<keyword evidence="2 9" id="KW-0963">Cytoplasm</keyword>
<comment type="pathway">
    <text evidence="9">tRNA modification; tRNA-queuosine biosynthesis.</text>
</comment>
<organism evidence="11 12">
    <name type="scientific">Roseivirga seohaensis subsp. aquiponti</name>
    <dbReference type="NCBI Taxonomy" id="1566026"/>
    <lineage>
        <taxon>Bacteria</taxon>
        <taxon>Pseudomonadati</taxon>
        <taxon>Bacteroidota</taxon>
        <taxon>Cytophagia</taxon>
        <taxon>Cytophagales</taxon>
        <taxon>Roseivirgaceae</taxon>
        <taxon>Roseivirga</taxon>
    </lineage>
</organism>
<keyword evidence="9" id="KW-0846">Cobalamin</keyword>
<comment type="catalytic activity">
    <reaction evidence="9">
        <text>epoxyqueuosine(34) in tRNA + AH2 = queuosine(34) in tRNA + A + H2O</text>
        <dbReference type="Rhea" id="RHEA:32159"/>
        <dbReference type="Rhea" id="RHEA-COMP:18571"/>
        <dbReference type="Rhea" id="RHEA-COMP:18582"/>
        <dbReference type="ChEBI" id="CHEBI:13193"/>
        <dbReference type="ChEBI" id="CHEBI:15377"/>
        <dbReference type="ChEBI" id="CHEBI:17499"/>
        <dbReference type="ChEBI" id="CHEBI:194431"/>
        <dbReference type="ChEBI" id="CHEBI:194443"/>
        <dbReference type="EC" id="1.17.99.6"/>
    </reaction>
</comment>
<dbReference type="InterPro" id="IPR017896">
    <property type="entry name" value="4Fe4S_Fe-S-bd"/>
</dbReference>
<comment type="subcellular location">
    <subcellularLocation>
        <location evidence="9">Cytoplasm</location>
    </subcellularLocation>
</comment>
<dbReference type="PROSITE" id="PS00198">
    <property type="entry name" value="4FE4S_FER_1"/>
    <property type="match status" value="1"/>
</dbReference>
<comment type="cofactor">
    <cofactor evidence="9">
        <name>cob(II)alamin</name>
        <dbReference type="ChEBI" id="CHEBI:16304"/>
    </cofactor>
</comment>
<dbReference type="InterPro" id="IPR017900">
    <property type="entry name" value="4Fe4S_Fe_S_CS"/>
</dbReference>
<comment type="caution">
    <text evidence="11">The sequence shown here is derived from an EMBL/GenBank/DDBJ whole genome shotgun (WGS) entry which is preliminary data.</text>
</comment>
<evidence type="ECO:0000256" key="5">
    <source>
        <dbReference type="ARBA" id="ARBA00022785"/>
    </source>
</evidence>
<dbReference type="GO" id="GO:0031419">
    <property type="term" value="F:cobalamin binding"/>
    <property type="evidence" value="ECO:0007669"/>
    <property type="project" value="UniProtKB-KW"/>
</dbReference>
<reference evidence="12" key="1">
    <citation type="submission" date="2014-11" db="EMBL/GenBank/DDBJ databases">
        <title>Genome sequencing of Roseivirga sp. D-25.</title>
        <authorList>
            <person name="Selvaratnam C."/>
            <person name="Thevarajoo S."/>
            <person name="Goh K.M."/>
            <person name="Eee R."/>
            <person name="Chan K.-G."/>
            <person name="Chong C.S."/>
        </authorList>
    </citation>
    <scope>NUCLEOTIDE SEQUENCE [LARGE SCALE GENOMIC DNA]</scope>
    <source>
        <strain evidence="12">D-25</strain>
    </source>
</reference>
<dbReference type="PANTHER" id="PTHR30002">
    <property type="entry name" value="EPOXYQUEUOSINE REDUCTASE"/>
    <property type="match status" value="1"/>
</dbReference>
<comment type="caution">
    <text evidence="9">Lacks conserved residue(s) required for the propagation of feature annotation.</text>
</comment>
<dbReference type="EC" id="1.17.99.6" evidence="9"/>
<feature type="binding site" evidence="9">
    <location>
        <position position="60"/>
    </location>
    <ligand>
        <name>cob(II)alamin</name>
        <dbReference type="ChEBI" id="CHEBI:16304"/>
    </ligand>
</feature>
<comment type="function">
    <text evidence="9">Catalyzes the conversion of epoxyqueuosine (oQ) to queuosine (Q), which is a hypermodified base found in the wobble positions of tRNA(Asp), tRNA(Asn), tRNA(His) and tRNA(Tyr).</text>
</comment>
<feature type="binding site" evidence="9">
    <location>
        <position position="215"/>
    </location>
    <ligand>
        <name>cob(II)alamin</name>
        <dbReference type="ChEBI" id="CHEBI:16304"/>
    </ligand>
</feature>
<feature type="domain" description="4Fe-4S ferredoxin-type" evidence="10">
    <location>
        <begin position="176"/>
        <end position="208"/>
    </location>
</feature>